<sequence>MTIPNWYQSLGIDDRIERMERSLESFSSSQNEIMLQGKEMFNQLSTLVETIASKFVANLEGEGSGMRRVADSGRQVSCFISGLRDSIRVDVQANKPTTLTAAIGLARLYEARNTSNRKHVTASPRTIASDSDDDCEMEVDVSGEESNTEHIDGGHAPQTMRLHGSIGKRAVNVLIDFGSTHSFIREMTAANVGLKPVPRQRLEVMVTSGEKLTSPGKCSRTLLNLQDIKLS</sequence>
<evidence type="ECO:0000313" key="2">
    <source>
        <dbReference type="Proteomes" id="UP001237642"/>
    </source>
</evidence>
<dbReference type="InterPro" id="IPR021109">
    <property type="entry name" value="Peptidase_aspartic_dom_sf"/>
</dbReference>
<dbReference type="AlphaFoldDB" id="A0AAD8ME50"/>
<reference evidence="1" key="2">
    <citation type="submission" date="2023-05" db="EMBL/GenBank/DDBJ databases">
        <authorList>
            <person name="Schelkunov M.I."/>
        </authorList>
    </citation>
    <scope>NUCLEOTIDE SEQUENCE</scope>
    <source>
        <strain evidence="1">Hsosn_3</strain>
        <tissue evidence="1">Leaf</tissue>
    </source>
</reference>
<proteinExistence type="predicted"/>
<comment type="caution">
    <text evidence="1">The sequence shown here is derived from an EMBL/GenBank/DDBJ whole genome shotgun (WGS) entry which is preliminary data.</text>
</comment>
<dbReference type="Proteomes" id="UP001237642">
    <property type="component" value="Unassembled WGS sequence"/>
</dbReference>
<organism evidence="1 2">
    <name type="scientific">Heracleum sosnowskyi</name>
    <dbReference type="NCBI Taxonomy" id="360622"/>
    <lineage>
        <taxon>Eukaryota</taxon>
        <taxon>Viridiplantae</taxon>
        <taxon>Streptophyta</taxon>
        <taxon>Embryophyta</taxon>
        <taxon>Tracheophyta</taxon>
        <taxon>Spermatophyta</taxon>
        <taxon>Magnoliopsida</taxon>
        <taxon>eudicotyledons</taxon>
        <taxon>Gunneridae</taxon>
        <taxon>Pentapetalae</taxon>
        <taxon>asterids</taxon>
        <taxon>campanulids</taxon>
        <taxon>Apiales</taxon>
        <taxon>Apiaceae</taxon>
        <taxon>Apioideae</taxon>
        <taxon>apioid superclade</taxon>
        <taxon>Tordylieae</taxon>
        <taxon>Tordyliinae</taxon>
        <taxon>Heracleum</taxon>
    </lineage>
</organism>
<accession>A0AAD8ME50</accession>
<protein>
    <submittedName>
        <fullName evidence="1">Uncharacterized protein</fullName>
    </submittedName>
</protein>
<gene>
    <name evidence="1" type="ORF">POM88_035664</name>
</gene>
<keyword evidence="2" id="KW-1185">Reference proteome</keyword>
<name>A0AAD8ME50_9APIA</name>
<dbReference type="Gene3D" id="2.40.70.10">
    <property type="entry name" value="Acid Proteases"/>
    <property type="match status" value="1"/>
</dbReference>
<dbReference type="CDD" id="cd00303">
    <property type="entry name" value="retropepsin_like"/>
    <property type="match status" value="1"/>
</dbReference>
<reference evidence="1" key="1">
    <citation type="submission" date="2023-02" db="EMBL/GenBank/DDBJ databases">
        <title>Genome of toxic invasive species Heracleum sosnowskyi carries increased number of genes despite the absence of recent whole-genome duplications.</title>
        <authorList>
            <person name="Schelkunov M."/>
            <person name="Shtratnikova V."/>
            <person name="Makarenko M."/>
            <person name="Klepikova A."/>
            <person name="Omelchenko D."/>
            <person name="Novikova G."/>
            <person name="Obukhova E."/>
            <person name="Bogdanov V."/>
            <person name="Penin A."/>
            <person name="Logacheva M."/>
        </authorList>
    </citation>
    <scope>NUCLEOTIDE SEQUENCE</scope>
    <source>
        <strain evidence="1">Hsosn_3</strain>
        <tissue evidence="1">Leaf</tissue>
    </source>
</reference>
<dbReference type="EMBL" id="JAUIZM010000008">
    <property type="protein sequence ID" value="KAK1369572.1"/>
    <property type="molecule type" value="Genomic_DNA"/>
</dbReference>
<evidence type="ECO:0000313" key="1">
    <source>
        <dbReference type="EMBL" id="KAK1369572.1"/>
    </source>
</evidence>